<dbReference type="AlphaFoldDB" id="A0A8T2KWR4"/>
<feature type="region of interest" description="Disordered" evidence="1">
    <location>
        <begin position="136"/>
        <end position="160"/>
    </location>
</feature>
<comment type="caution">
    <text evidence="3">The sequence shown here is derived from an EMBL/GenBank/DDBJ whole genome shotgun (WGS) entry which is preliminary data.</text>
</comment>
<dbReference type="EMBL" id="JAICCE010000019">
    <property type="protein sequence ID" value="KAG9263970.1"/>
    <property type="molecule type" value="Genomic_DNA"/>
</dbReference>
<gene>
    <name evidence="3" type="ORF">AMEX_G22143</name>
</gene>
<dbReference type="Pfam" id="PF16064">
    <property type="entry name" value="DUF4806"/>
    <property type="match status" value="1"/>
</dbReference>
<name>A0A8T2KWR4_ASTMX</name>
<feature type="compositionally biased region" description="Pro residues" evidence="1">
    <location>
        <begin position="144"/>
        <end position="155"/>
    </location>
</feature>
<accession>A0A8T2KWR4</accession>
<feature type="compositionally biased region" description="Polar residues" evidence="1">
    <location>
        <begin position="347"/>
        <end position="356"/>
    </location>
</feature>
<dbReference type="PANTHER" id="PTHR34153">
    <property type="entry name" value="SI:CH211-262H13.3-RELATED-RELATED"/>
    <property type="match status" value="1"/>
</dbReference>
<feature type="compositionally biased region" description="Basic and acidic residues" evidence="1">
    <location>
        <begin position="336"/>
        <end position="345"/>
    </location>
</feature>
<evidence type="ECO:0000259" key="2">
    <source>
        <dbReference type="Pfam" id="PF16064"/>
    </source>
</evidence>
<sequence>MCVYKQFLQHICPNNVQSPPFDTPSALVYRDLCFRQRLALGRRPKFLARLPAPAHRFNSNISQAPPQTPHIVTYQDARAKLPRAAVTSDLQSDENDDRPAYFKRKNRGSKMFISSGSEDELESPIFRKRRNVEVGASESSAPIPAAPSVPQPPPKIFRSTDSRENIGQQTRPASNFGMVDSDTSAILREILVSLETLKEQQKFLLAHVLKLGSGGPTNIPDVTDLGLPLASIQELKDLDEQIRVRPEQKNKLTTYLGFTGGVNTKETVWRAMSTLLTNSLAKEINWSGANRKLAFKSLSIKGVVLNAVRKCPHARDATDKEVEQYIARWLQLAPDRDGGRKERAKSAASNTSFERE</sequence>
<evidence type="ECO:0000313" key="4">
    <source>
        <dbReference type="Proteomes" id="UP000752171"/>
    </source>
</evidence>
<organism evidence="3 4">
    <name type="scientific">Astyanax mexicanus</name>
    <name type="common">Blind cave fish</name>
    <name type="synonym">Astyanax fasciatus mexicanus</name>
    <dbReference type="NCBI Taxonomy" id="7994"/>
    <lineage>
        <taxon>Eukaryota</taxon>
        <taxon>Metazoa</taxon>
        <taxon>Chordata</taxon>
        <taxon>Craniata</taxon>
        <taxon>Vertebrata</taxon>
        <taxon>Euteleostomi</taxon>
        <taxon>Actinopterygii</taxon>
        <taxon>Neopterygii</taxon>
        <taxon>Teleostei</taxon>
        <taxon>Ostariophysi</taxon>
        <taxon>Characiformes</taxon>
        <taxon>Characoidei</taxon>
        <taxon>Acestrorhamphidae</taxon>
        <taxon>Acestrorhamphinae</taxon>
        <taxon>Astyanax</taxon>
    </lineage>
</organism>
<evidence type="ECO:0000256" key="1">
    <source>
        <dbReference type="SAM" id="MobiDB-lite"/>
    </source>
</evidence>
<reference evidence="3 4" key="1">
    <citation type="submission" date="2021-07" db="EMBL/GenBank/DDBJ databases">
        <authorList>
            <person name="Imarazene B."/>
            <person name="Zahm M."/>
            <person name="Klopp C."/>
            <person name="Cabau C."/>
            <person name="Beille S."/>
            <person name="Jouanno E."/>
            <person name="Castinel A."/>
            <person name="Lluch J."/>
            <person name="Gil L."/>
            <person name="Kuchtly C."/>
            <person name="Lopez Roques C."/>
            <person name="Donnadieu C."/>
            <person name="Parrinello H."/>
            <person name="Journot L."/>
            <person name="Du K."/>
            <person name="Schartl M."/>
            <person name="Retaux S."/>
            <person name="Guiguen Y."/>
        </authorList>
    </citation>
    <scope>NUCLEOTIDE SEQUENCE [LARGE SCALE GENOMIC DNA]</scope>
    <source>
        <strain evidence="3">Pach_M1</strain>
        <tissue evidence="3">Testis</tissue>
    </source>
</reference>
<proteinExistence type="predicted"/>
<protein>
    <recommendedName>
        <fullName evidence="2">DUF4806 domain-containing protein</fullName>
    </recommendedName>
</protein>
<dbReference type="PANTHER" id="PTHR34153:SF2">
    <property type="entry name" value="SI:CH211-262H13.3-RELATED"/>
    <property type="match status" value="1"/>
</dbReference>
<feature type="region of interest" description="Disordered" evidence="1">
    <location>
        <begin position="336"/>
        <end position="356"/>
    </location>
</feature>
<feature type="domain" description="DUF4806" evidence="2">
    <location>
        <begin position="227"/>
        <end position="300"/>
    </location>
</feature>
<evidence type="ECO:0000313" key="3">
    <source>
        <dbReference type="EMBL" id="KAG9263970.1"/>
    </source>
</evidence>
<dbReference type="Proteomes" id="UP000752171">
    <property type="component" value="Unassembled WGS sequence"/>
</dbReference>
<dbReference type="InterPro" id="IPR032071">
    <property type="entry name" value="DUF4806"/>
</dbReference>